<organism evidence="5 6">
    <name type="scientific">Acanthoscelides obtectus</name>
    <name type="common">Bean weevil</name>
    <name type="synonym">Bruchus obtectus</name>
    <dbReference type="NCBI Taxonomy" id="200917"/>
    <lineage>
        <taxon>Eukaryota</taxon>
        <taxon>Metazoa</taxon>
        <taxon>Ecdysozoa</taxon>
        <taxon>Arthropoda</taxon>
        <taxon>Hexapoda</taxon>
        <taxon>Insecta</taxon>
        <taxon>Pterygota</taxon>
        <taxon>Neoptera</taxon>
        <taxon>Endopterygota</taxon>
        <taxon>Coleoptera</taxon>
        <taxon>Polyphaga</taxon>
        <taxon>Cucujiformia</taxon>
        <taxon>Chrysomeloidea</taxon>
        <taxon>Chrysomelidae</taxon>
        <taxon>Bruchinae</taxon>
        <taxon>Bruchini</taxon>
        <taxon>Acanthoscelides</taxon>
    </lineage>
</organism>
<evidence type="ECO:0000256" key="2">
    <source>
        <dbReference type="ARBA" id="ARBA00022723"/>
    </source>
</evidence>
<accession>A0A9P0KKM1</accession>
<evidence type="ECO:0000313" key="5">
    <source>
        <dbReference type="EMBL" id="CAH1972594.1"/>
    </source>
</evidence>
<name>A0A9P0KKM1_ACAOB</name>
<reference evidence="5" key="1">
    <citation type="submission" date="2022-03" db="EMBL/GenBank/DDBJ databases">
        <authorList>
            <person name="Sayadi A."/>
        </authorList>
    </citation>
    <scope>NUCLEOTIDE SEQUENCE</scope>
</reference>
<dbReference type="AlphaFoldDB" id="A0A9P0KKM1"/>
<dbReference type="Proteomes" id="UP001152888">
    <property type="component" value="Unassembled WGS sequence"/>
</dbReference>
<dbReference type="EMBL" id="CAKOFQ010006800">
    <property type="protein sequence ID" value="CAH1972594.1"/>
    <property type="molecule type" value="Genomic_DNA"/>
</dbReference>
<dbReference type="InterPro" id="IPR027806">
    <property type="entry name" value="HARBI1_dom"/>
</dbReference>
<proteinExistence type="predicted"/>
<protein>
    <recommendedName>
        <fullName evidence="4">DDE Tnp4 domain-containing protein</fullName>
    </recommendedName>
</protein>
<dbReference type="GO" id="GO:0046872">
    <property type="term" value="F:metal ion binding"/>
    <property type="evidence" value="ECO:0007669"/>
    <property type="project" value="UniProtKB-KW"/>
</dbReference>
<gene>
    <name evidence="5" type="ORF">ACAOBT_LOCUS10084</name>
</gene>
<evidence type="ECO:0000313" key="6">
    <source>
        <dbReference type="Proteomes" id="UP001152888"/>
    </source>
</evidence>
<comment type="cofactor">
    <cofactor evidence="1">
        <name>a divalent metal cation</name>
        <dbReference type="ChEBI" id="CHEBI:60240"/>
    </cofactor>
</comment>
<evidence type="ECO:0000256" key="3">
    <source>
        <dbReference type="SAM" id="MobiDB-lite"/>
    </source>
</evidence>
<evidence type="ECO:0000256" key="1">
    <source>
        <dbReference type="ARBA" id="ARBA00001968"/>
    </source>
</evidence>
<dbReference type="Pfam" id="PF13359">
    <property type="entry name" value="DDE_Tnp_4"/>
    <property type="match status" value="1"/>
</dbReference>
<evidence type="ECO:0000259" key="4">
    <source>
        <dbReference type="Pfam" id="PF13359"/>
    </source>
</evidence>
<keyword evidence="6" id="KW-1185">Reference proteome</keyword>
<comment type="caution">
    <text evidence="5">The sequence shown here is derived from an EMBL/GenBank/DDBJ whole genome shotgun (WGS) entry which is preliminary data.</text>
</comment>
<sequence>MAIANANCEFIYCDVGTNGRISDGGVIANTTFYEKLANNDLKLPNPESMPNSNEILGYTFIADEAFAMRSDLIKPYSRKSPENYTPPESMDRENIPADSSLALGDRLPLPIRQERWLVEDFMDLLPILSQDNFTFGYR</sequence>
<feature type="domain" description="DDE Tnp4" evidence="4">
    <location>
        <begin position="2"/>
        <end position="85"/>
    </location>
</feature>
<dbReference type="OrthoDB" id="8023690at2759"/>
<feature type="region of interest" description="Disordered" evidence="3">
    <location>
        <begin position="77"/>
        <end position="97"/>
    </location>
</feature>
<keyword evidence="2" id="KW-0479">Metal-binding</keyword>